<keyword evidence="5" id="KW-0862">Zinc</keyword>
<dbReference type="GO" id="GO:0016787">
    <property type="term" value="F:hydrolase activity"/>
    <property type="evidence" value="ECO:0007669"/>
    <property type="project" value="UniProtKB-KW"/>
</dbReference>
<dbReference type="GO" id="GO:0006281">
    <property type="term" value="P:DNA repair"/>
    <property type="evidence" value="ECO:0007669"/>
    <property type="project" value="TreeGrafter"/>
</dbReference>
<dbReference type="PANTHER" id="PTHR45626">
    <property type="entry name" value="TRANSCRIPTION TERMINATION FACTOR 2-RELATED"/>
    <property type="match status" value="1"/>
</dbReference>
<protein>
    <submittedName>
        <fullName evidence="8">C-5 cytosine methyltransferase</fullName>
    </submittedName>
</protein>
<accession>A0A9W9L732</accession>
<evidence type="ECO:0000256" key="2">
    <source>
        <dbReference type="ARBA" id="ARBA00022741"/>
    </source>
</evidence>
<dbReference type="SUPFAM" id="SSF52540">
    <property type="entry name" value="P-loop containing nucleoside triphosphate hydrolases"/>
    <property type="match status" value="2"/>
</dbReference>
<dbReference type="AlphaFoldDB" id="A0A9W9L732"/>
<keyword evidence="9" id="KW-1185">Reference proteome</keyword>
<evidence type="ECO:0000256" key="4">
    <source>
        <dbReference type="ARBA" id="ARBA00022801"/>
    </source>
</evidence>
<evidence type="ECO:0000256" key="3">
    <source>
        <dbReference type="ARBA" id="ARBA00022771"/>
    </source>
</evidence>
<dbReference type="InterPro" id="IPR050628">
    <property type="entry name" value="SNF2_RAD54_helicase_TF"/>
</dbReference>
<feature type="region of interest" description="Disordered" evidence="7">
    <location>
        <begin position="450"/>
        <end position="475"/>
    </location>
</feature>
<dbReference type="RefSeq" id="XP_056524249.1">
    <property type="nucleotide sequence ID" value="XM_056662136.1"/>
</dbReference>
<evidence type="ECO:0000313" key="9">
    <source>
        <dbReference type="Proteomes" id="UP001149079"/>
    </source>
</evidence>
<dbReference type="PANTHER" id="PTHR45626:SF26">
    <property type="entry name" value="FAMILY HELICASE, PUTATIVE (AFU_ORTHOLOGUE AFUA_2G09120)-RELATED"/>
    <property type="match status" value="1"/>
</dbReference>
<dbReference type="InterPro" id="IPR027417">
    <property type="entry name" value="P-loop_NTPase"/>
</dbReference>
<keyword evidence="6" id="KW-0067">ATP-binding</keyword>
<evidence type="ECO:0000256" key="1">
    <source>
        <dbReference type="ARBA" id="ARBA00022723"/>
    </source>
</evidence>
<evidence type="ECO:0000256" key="7">
    <source>
        <dbReference type="SAM" id="MobiDB-lite"/>
    </source>
</evidence>
<feature type="region of interest" description="Disordered" evidence="7">
    <location>
        <begin position="717"/>
        <end position="738"/>
    </location>
</feature>
<organism evidence="8 9">
    <name type="scientific">Penicillium bovifimosum</name>
    <dbReference type="NCBI Taxonomy" id="126998"/>
    <lineage>
        <taxon>Eukaryota</taxon>
        <taxon>Fungi</taxon>
        <taxon>Dikarya</taxon>
        <taxon>Ascomycota</taxon>
        <taxon>Pezizomycotina</taxon>
        <taxon>Eurotiomycetes</taxon>
        <taxon>Eurotiomycetidae</taxon>
        <taxon>Eurotiales</taxon>
        <taxon>Aspergillaceae</taxon>
        <taxon>Penicillium</taxon>
    </lineage>
</organism>
<evidence type="ECO:0000256" key="6">
    <source>
        <dbReference type="ARBA" id="ARBA00022840"/>
    </source>
</evidence>
<dbReference type="PROSITE" id="PS00518">
    <property type="entry name" value="ZF_RING_1"/>
    <property type="match status" value="1"/>
</dbReference>
<dbReference type="Proteomes" id="UP001149079">
    <property type="component" value="Unassembled WGS sequence"/>
</dbReference>
<feature type="compositionally biased region" description="Acidic residues" evidence="7">
    <location>
        <begin position="175"/>
        <end position="187"/>
    </location>
</feature>
<reference evidence="8" key="1">
    <citation type="submission" date="2022-11" db="EMBL/GenBank/DDBJ databases">
        <authorList>
            <person name="Petersen C."/>
        </authorList>
    </citation>
    <scope>NUCLEOTIDE SEQUENCE</scope>
    <source>
        <strain evidence="8">IBT 22155</strain>
    </source>
</reference>
<proteinExistence type="predicted"/>
<dbReference type="GO" id="GO:0005634">
    <property type="term" value="C:nucleus"/>
    <property type="evidence" value="ECO:0007669"/>
    <property type="project" value="TreeGrafter"/>
</dbReference>
<keyword evidence="2" id="KW-0547">Nucleotide-binding</keyword>
<evidence type="ECO:0000256" key="5">
    <source>
        <dbReference type="ARBA" id="ARBA00022833"/>
    </source>
</evidence>
<keyword evidence="4" id="KW-0378">Hydrolase</keyword>
<dbReference type="GO" id="GO:0032259">
    <property type="term" value="P:methylation"/>
    <property type="evidence" value="ECO:0007669"/>
    <property type="project" value="UniProtKB-KW"/>
</dbReference>
<reference evidence="8" key="2">
    <citation type="journal article" date="2023" name="IMA Fungus">
        <title>Comparative genomic study of the Penicillium genus elucidates a diverse pangenome and 15 lateral gene transfer events.</title>
        <authorList>
            <person name="Petersen C."/>
            <person name="Sorensen T."/>
            <person name="Nielsen M.R."/>
            <person name="Sondergaard T.E."/>
            <person name="Sorensen J.L."/>
            <person name="Fitzpatrick D.A."/>
            <person name="Frisvad J.C."/>
            <person name="Nielsen K.L."/>
        </authorList>
    </citation>
    <scope>NUCLEOTIDE SEQUENCE</scope>
    <source>
        <strain evidence="8">IBT 22155</strain>
    </source>
</reference>
<dbReference type="GO" id="GO:0005524">
    <property type="term" value="F:ATP binding"/>
    <property type="evidence" value="ECO:0007669"/>
    <property type="project" value="UniProtKB-KW"/>
</dbReference>
<sequence length="850" mass="94291">MKDYSRPVEDHGLIPTKATLIIVPKDVFTQWVSECNRLLGSRYNVLAISTNINNVTIKAVQDADIVILSWSVLGGDGYYTRLQRFTGTPQAPGKRNGATARSFEGWFNDARASLRESVATLRTSGPGAMLQQLEARRRRLQETQAESTYVPSRRPANHKSGATENSDTGPGPGFDDCDDSDDPDDSDPNPGPSASGQTKRRGCAKEGPAEKRRKTTSSSLEEKSRTKRTAVRDDRTYFNILKSRNQDWRTVKAAFLHAFRFNRLVIDEFAYAREGKEDALLSLEARSKWVLSGTPALDEFADIKSIALYLGLNLGIDDDGDCGIGAKNPRLKEMREKYTTAEAFRSYQALHSHAWHENRRDLAQKFLERYARQNTAETKGIECHQTLVMIDPSETERRNYNLLFAALENGTKSVSGPVNSILSMKLPPTESLLMCTVAFWHWGPEGPTGSLTATASKKTTLRGKATETTPEDVSPAGCRDSLIARVKDEIEVGLGEDFIRRLRSSFDSYDDRNIVEETKAKVDGRFQKALSSVRARRVRPTNSAGIDDAPAAAVSKVRQSLGTEILAQLKQAAKLLGQRRYNEHLLGVSRGQTPQCEYAPCSTRAWNANLHFLEVCGHAICWNCLQTAKSKTTERCPVEGCKVKLAATKVISCRNLMKEGMITSSKLDRLVHIIEQVPEDELVIVFIQAPILVSVTSDVLRTAGIEHRKVTKTAGLKGVTDFTEGPKPKRGSSEVPPRPKALLVELGSPMAAELNLHCANHVVFLSPFIASIRNEYDSGMTQAIGRARRVYQTKPVYVYHLLVKYTYDVNVYQSAHGGRLVARDGVLKVVPESEVQPGEMRYEGKEMPGR</sequence>
<name>A0A9W9L732_9EURO</name>
<dbReference type="Gene3D" id="3.40.50.300">
    <property type="entry name" value="P-loop containing nucleotide triphosphate hydrolases"/>
    <property type="match status" value="1"/>
</dbReference>
<dbReference type="InterPro" id="IPR017907">
    <property type="entry name" value="Znf_RING_CS"/>
</dbReference>
<keyword evidence="1" id="KW-0479">Metal-binding</keyword>
<keyword evidence="3" id="KW-0863">Zinc-finger</keyword>
<gene>
    <name evidence="8" type="ORF">N7515_001392</name>
</gene>
<evidence type="ECO:0000313" key="8">
    <source>
        <dbReference type="EMBL" id="KAJ5142605.1"/>
    </source>
</evidence>
<dbReference type="GO" id="GO:0008168">
    <property type="term" value="F:methyltransferase activity"/>
    <property type="evidence" value="ECO:0007669"/>
    <property type="project" value="UniProtKB-KW"/>
</dbReference>
<dbReference type="EMBL" id="JAPQKL010000002">
    <property type="protein sequence ID" value="KAJ5142605.1"/>
    <property type="molecule type" value="Genomic_DNA"/>
</dbReference>
<keyword evidence="8" id="KW-0808">Transferase</keyword>
<dbReference type="GO" id="GO:0008270">
    <property type="term" value="F:zinc ion binding"/>
    <property type="evidence" value="ECO:0007669"/>
    <property type="project" value="UniProtKB-KW"/>
</dbReference>
<comment type="caution">
    <text evidence="8">The sequence shown here is derived from an EMBL/GenBank/DDBJ whole genome shotgun (WGS) entry which is preliminary data.</text>
</comment>
<feature type="region of interest" description="Disordered" evidence="7">
    <location>
        <begin position="137"/>
        <end position="228"/>
    </location>
</feature>
<dbReference type="CDD" id="cd16449">
    <property type="entry name" value="RING-HC"/>
    <property type="match status" value="1"/>
</dbReference>
<keyword evidence="8" id="KW-0489">Methyltransferase</keyword>
<dbReference type="GeneID" id="81401306"/>
<dbReference type="OrthoDB" id="423221at2759"/>
<dbReference type="GO" id="GO:0008094">
    <property type="term" value="F:ATP-dependent activity, acting on DNA"/>
    <property type="evidence" value="ECO:0007669"/>
    <property type="project" value="TreeGrafter"/>
</dbReference>